<dbReference type="PANTHER" id="PTHR24070">
    <property type="entry name" value="RAS, DI-RAS, AND RHEB FAMILY MEMBERS OF SMALL GTPASE SUPERFAMILY"/>
    <property type="match status" value="1"/>
</dbReference>
<evidence type="ECO:0000256" key="3">
    <source>
        <dbReference type="ARBA" id="ARBA00011984"/>
    </source>
</evidence>
<feature type="compositionally biased region" description="Low complexity" evidence="14">
    <location>
        <begin position="1"/>
        <end position="16"/>
    </location>
</feature>
<evidence type="ECO:0000256" key="11">
    <source>
        <dbReference type="ARBA" id="ARBA00023289"/>
    </source>
</evidence>
<reference evidence="15 16" key="1">
    <citation type="submission" date="2023-11" db="EMBL/GenBank/DDBJ databases">
        <title>Dfirmibasis_genome.</title>
        <authorList>
            <person name="Edelbroek B."/>
            <person name="Kjellin J."/>
            <person name="Jerlstrom-Hultqvist J."/>
            <person name="Soderbom F."/>
        </authorList>
    </citation>
    <scope>NUCLEOTIDE SEQUENCE [LARGE SCALE GENOMIC DNA]</scope>
    <source>
        <strain evidence="15 16">TNS-C-14</strain>
    </source>
</reference>
<dbReference type="SMART" id="SM00173">
    <property type="entry name" value="RAS"/>
    <property type="match status" value="1"/>
</dbReference>
<comment type="function">
    <text evidence="12">Ras proteins bind GDP/GTP and possess intrinsic GTPase activity.</text>
</comment>
<dbReference type="PROSITE" id="PS51420">
    <property type="entry name" value="RHO"/>
    <property type="match status" value="1"/>
</dbReference>
<evidence type="ECO:0000313" key="16">
    <source>
        <dbReference type="Proteomes" id="UP001344447"/>
    </source>
</evidence>
<keyword evidence="10" id="KW-0449">Lipoprotein</keyword>
<keyword evidence="7" id="KW-0378">Hydrolase</keyword>
<dbReference type="Proteomes" id="UP001344447">
    <property type="component" value="Unassembled WGS sequence"/>
</dbReference>
<dbReference type="GO" id="GO:0003925">
    <property type="term" value="F:G protein activity"/>
    <property type="evidence" value="ECO:0007669"/>
    <property type="project" value="UniProtKB-EC"/>
</dbReference>
<keyword evidence="4" id="KW-1003">Cell membrane</keyword>
<comment type="subcellular location">
    <subcellularLocation>
        <location evidence="1">Cell membrane</location>
        <topology evidence="1">Lipid-anchor</topology>
        <orientation evidence="1">Cytoplasmic side</orientation>
    </subcellularLocation>
</comment>
<dbReference type="FunFam" id="3.40.50.300:FF:000080">
    <property type="entry name" value="Ras-like GTPase Ras1"/>
    <property type="match status" value="1"/>
</dbReference>
<comment type="catalytic activity">
    <reaction evidence="13">
        <text>GTP + H2O = GDP + phosphate + H(+)</text>
        <dbReference type="Rhea" id="RHEA:19669"/>
        <dbReference type="ChEBI" id="CHEBI:15377"/>
        <dbReference type="ChEBI" id="CHEBI:15378"/>
        <dbReference type="ChEBI" id="CHEBI:37565"/>
        <dbReference type="ChEBI" id="CHEBI:43474"/>
        <dbReference type="ChEBI" id="CHEBI:58189"/>
        <dbReference type="EC" id="3.6.5.2"/>
    </reaction>
</comment>
<dbReference type="InterPro" id="IPR001806">
    <property type="entry name" value="Small_GTPase"/>
</dbReference>
<name>A0AAN7TTH9_9MYCE</name>
<evidence type="ECO:0000256" key="6">
    <source>
        <dbReference type="ARBA" id="ARBA00022741"/>
    </source>
</evidence>
<evidence type="ECO:0000256" key="2">
    <source>
        <dbReference type="ARBA" id="ARBA00008344"/>
    </source>
</evidence>
<keyword evidence="6" id="KW-0547">Nucleotide-binding</keyword>
<protein>
    <recommendedName>
        <fullName evidence="3">small monomeric GTPase</fullName>
        <ecNumber evidence="3">3.6.5.2</ecNumber>
    </recommendedName>
</protein>
<dbReference type="InterPro" id="IPR020849">
    <property type="entry name" value="Small_GTPase_Ras-type"/>
</dbReference>
<evidence type="ECO:0000256" key="12">
    <source>
        <dbReference type="ARBA" id="ARBA00037188"/>
    </source>
</evidence>
<gene>
    <name evidence="15" type="ORF">RB653_006725</name>
</gene>
<keyword evidence="5" id="KW-0488">Methylation</keyword>
<keyword evidence="8" id="KW-0342">GTP-binding</keyword>
<dbReference type="PRINTS" id="PR00449">
    <property type="entry name" value="RASTRNSFRMNG"/>
</dbReference>
<dbReference type="SMART" id="SM00176">
    <property type="entry name" value="RAN"/>
    <property type="match status" value="1"/>
</dbReference>
<evidence type="ECO:0000256" key="14">
    <source>
        <dbReference type="SAM" id="MobiDB-lite"/>
    </source>
</evidence>
<comment type="similarity">
    <text evidence="2">Belongs to the small GTPase superfamily. Ras family.</text>
</comment>
<dbReference type="AlphaFoldDB" id="A0AAN7TTH9"/>
<evidence type="ECO:0000256" key="9">
    <source>
        <dbReference type="ARBA" id="ARBA00023136"/>
    </source>
</evidence>
<dbReference type="GO" id="GO:0007165">
    <property type="term" value="P:signal transduction"/>
    <property type="evidence" value="ECO:0007669"/>
    <property type="project" value="InterPro"/>
</dbReference>
<dbReference type="SUPFAM" id="SSF52540">
    <property type="entry name" value="P-loop containing nucleoside triphosphate hydrolases"/>
    <property type="match status" value="1"/>
</dbReference>
<evidence type="ECO:0000256" key="13">
    <source>
        <dbReference type="ARBA" id="ARBA00048098"/>
    </source>
</evidence>
<evidence type="ECO:0000256" key="5">
    <source>
        <dbReference type="ARBA" id="ARBA00022481"/>
    </source>
</evidence>
<dbReference type="EC" id="3.6.5.2" evidence="3"/>
<dbReference type="GO" id="GO:0005525">
    <property type="term" value="F:GTP binding"/>
    <property type="evidence" value="ECO:0007669"/>
    <property type="project" value="UniProtKB-KW"/>
</dbReference>
<evidence type="ECO:0000256" key="7">
    <source>
        <dbReference type="ARBA" id="ARBA00022801"/>
    </source>
</evidence>
<dbReference type="Gene3D" id="3.40.50.300">
    <property type="entry name" value="P-loop containing nucleotide triphosphate hydrolases"/>
    <property type="match status" value="1"/>
</dbReference>
<dbReference type="CDD" id="cd00876">
    <property type="entry name" value="Ras"/>
    <property type="match status" value="1"/>
</dbReference>
<dbReference type="NCBIfam" id="TIGR00231">
    <property type="entry name" value="small_GTP"/>
    <property type="match status" value="1"/>
</dbReference>
<keyword evidence="9" id="KW-0472">Membrane</keyword>
<dbReference type="InterPro" id="IPR005225">
    <property type="entry name" value="Small_GTP-bd"/>
</dbReference>
<dbReference type="PROSITE" id="PS51419">
    <property type="entry name" value="RAB"/>
    <property type="match status" value="1"/>
</dbReference>
<evidence type="ECO:0000313" key="15">
    <source>
        <dbReference type="EMBL" id="KAK5575592.1"/>
    </source>
</evidence>
<feature type="region of interest" description="Disordered" evidence="14">
    <location>
        <begin position="1"/>
        <end position="21"/>
    </location>
</feature>
<evidence type="ECO:0000256" key="1">
    <source>
        <dbReference type="ARBA" id="ARBA00004342"/>
    </source>
</evidence>
<dbReference type="SMART" id="SM00174">
    <property type="entry name" value="RHO"/>
    <property type="match status" value="1"/>
</dbReference>
<sequence>MSIKISSNKNNNNNNKNKNKNIIKKNCNNNNNFNNVVRLCVMGDGGVGKTAVTTQFVSNHFVHYYDPTIEDSYRKQISVGDKSYILDILDTAGQDELTAMRDQWIRSCEGFVLVYSITSRSSFDQVLHFREQIYRVLDRDDIPIMMIGNKSDLINERQVSYQEGKELSQNLGMSYMEVSAKSRSNIDEVFYEAICCVKRKEELYRIKSKDVKILKSKNPLKNKLNQICKVM</sequence>
<evidence type="ECO:0000256" key="8">
    <source>
        <dbReference type="ARBA" id="ARBA00023134"/>
    </source>
</evidence>
<keyword evidence="16" id="KW-1185">Reference proteome</keyword>
<keyword evidence="11" id="KW-0636">Prenylation</keyword>
<dbReference type="GO" id="GO:0005886">
    <property type="term" value="C:plasma membrane"/>
    <property type="evidence" value="ECO:0007669"/>
    <property type="project" value="UniProtKB-SubCell"/>
</dbReference>
<proteinExistence type="inferred from homology"/>
<evidence type="ECO:0000256" key="4">
    <source>
        <dbReference type="ARBA" id="ARBA00022475"/>
    </source>
</evidence>
<dbReference type="EMBL" id="JAVFKY010000005">
    <property type="protein sequence ID" value="KAK5575592.1"/>
    <property type="molecule type" value="Genomic_DNA"/>
</dbReference>
<organism evidence="15 16">
    <name type="scientific">Dictyostelium firmibasis</name>
    <dbReference type="NCBI Taxonomy" id="79012"/>
    <lineage>
        <taxon>Eukaryota</taxon>
        <taxon>Amoebozoa</taxon>
        <taxon>Evosea</taxon>
        <taxon>Eumycetozoa</taxon>
        <taxon>Dictyostelia</taxon>
        <taxon>Dictyosteliales</taxon>
        <taxon>Dictyosteliaceae</taxon>
        <taxon>Dictyostelium</taxon>
    </lineage>
</organism>
<comment type="caution">
    <text evidence="15">The sequence shown here is derived from an EMBL/GenBank/DDBJ whole genome shotgun (WGS) entry which is preliminary data.</text>
</comment>
<accession>A0AAN7TTH9</accession>
<dbReference type="Pfam" id="PF00071">
    <property type="entry name" value="Ras"/>
    <property type="match status" value="1"/>
</dbReference>
<dbReference type="SMART" id="SM00175">
    <property type="entry name" value="RAB"/>
    <property type="match status" value="1"/>
</dbReference>
<dbReference type="InterPro" id="IPR027417">
    <property type="entry name" value="P-loop_NTPase"/>
</dbReference>
<dbReference type="PROSITE" id="PS51421">
    <property type="entry name" value="RAS"/>
    <property type="match status" value="1"/>
</dbReference>
<evidence type="ECO:0000256" key="10">
    <source>
        <dbReference type="ARBA" id="ARBA00023288"/>
    </source>
</evidence>